<evidence type="ECO:0000313" key="3">
    <source>
        <dbReference type="Proteomes" id="UP000237968"/>
    </source>
</evidence>
<dbReference type="OrthoDB" id="9805924at2"/>
<dbReference type="PROSITE" id="PS51186">
    <property type="entry name" value="GNAT"/>
    <property type="match status" value="1"/>
</dbReference>
<organism evidence="2 3">
    <name type="scientific">Enhygromyxa salina</name>
    <dbReference type="NCBI Taxonomy" id="215803"/>
    <lineage>
        <taxon>Bacteria</taxon>
        <taxon>Pseudomonadati</taxon>
        <taxon>Myxococcota</taxon>
        <taxon>Polyangia</taxon>
        <taxon>Nannocystales</taxon>
        <taxon>Nannocystaceae</taxon>
        <taxon>Enhygromyxa</taxon>
    </lineage>
</organism>
<dbReference type="InterPro" id="IPR000182">
    <property type="entry name" value="GNAT_dom"/>
</dbReference>
<keyword evidence="3" id="KW-1185">Reference proteome</keyword>
<dbReference type="CDD" id="cd04301">
    <property type="entry name" value="NAT_SF"/>
    <property type="match status" value="1"/>
</dbReference>
<evidence type="ECO:0000259" key="1">
    <source>
        <dbReference type="PROSITE" id="PS51186"/>
    </source>
</evidence>
<dbReference type="EMBL" id="PVNK01000175">
    <property type="protein sequence ID" value="PRP94735.1"/>
    <property type="molecule type" value="Genomic_DNA"/>
</dbReference>
<reference evidence="2 3" key="1">
    <citation type="submission" date="2018-03" db="EMBL/GenBank/DDBJ databases">
        <title>Draft Genome Sequences of the Obligatory Marine Myxobacteria Enhygromyxa salina SWB005.</title>
        <authorList>
            <person name="Poehlein A."/>
            <person name="Moghaddam J.A."/>
            <person name="Harms H."/>
            <person name="Alanjari M."/>
            <person name="Koenig G.M."/>
            <person name="Daniel R."/>
            <person name="Schaeberle T.F."/>
        </authorList>
    </citation>
    <scope>NUCLEOTIDE SEQUENCE [LARGE SCALE GENOMIC DNA]</scope>
    <source>
        <strain evidence="2 3">SWB005</strain>
    </source>
</reference>
<proteinExistence type="predicted"/>
<comment type="caution">
    <text evidence="2">The sequence shown here is derived from an EMBL/GenBank/DDBJ whole genome shotgun (WGS) entry which is preliminary data.</text>
</comment>
<feature type="domain" description="N-acetyltransferase" evidence="1">
    <location>
        <begin position="5"/>
        <end position="152"/>
    </location>
</feature>
<protein>
    <recommendedName>
        <fullName evidence="1">N-acetyltransferase domain-containing protein</fullName>
    </recommendedName>
</protein>
<dbReference type="InterPro" id="IPR016181">
    <property type="entry name" value="Acyl_CoA_acyltransferase"/>
</dbReference>
<dbReference type="Proteomes" id="UP000237968">
    <property type="component" value="Unassembled WGS sequence"/>
</dbReference>
<name>A0A2S9XPF6_9BACT</name>
<accession>A0A2S9XPF6</accession>
<dbReference type="Pfam" id="PF00583">
    <property type="entry name" value="Acetyltransf_1"/>
    <property type="match status" value="1"/>
</dbReference>
<dbReference type="SUPFAM" id="SSF55729">
    <property type="entry name" value="Acyl-CoA N-acyltransferases (Nat)"/>
    <property type="match status" value="1"/>
</dbReference>
<dbReference type="RefSeq" id="WP_106393352.1">
    <property type="nucleotide sequence ID" value="NZ_PVNK01000175.1"/>
</dbReference>
<sequence length="283" mass="31007">MTGDVEILGAERLDDLGQLQATAERIFGRGQRRAGWFRRKLNREGVDPRLSAIAMRGEELLGYALLGRLPSLGPVARGAGVGVIDRARGSGIGRALLDFVGQRAGAAGCEAIEFLAEPRRLDWYLGQGFSTIEQQLTLLALGLGPEGAPRLEASVSQRGPVAALGSEALWSWLPEAWQRTPADERAMIQLEGRASRARARLWLTREGRAWLVHRLELSPPTRTVELDALRELGTQLRRRVAPTTPLLLYPCAADSPWLGALYAAGFELAQRSFVVRRPTSWIG</sequence>
<dbReference type="GO" id="GO:0016747">
    <property type="term" value="F:acyltransferase activity, transferring groups other than amino-acyl groups"/>
    <property type="evidence" value="ECO:0007669"/>
    <property type="project" value="InterPro"/>
</dbReference>
<dbReference type="Gene3D" id="3.40.630.30">
    <property type="match status" value="1"/>
</dbReference>
<evidence type="ECO:0000313" key="2">
    <source>
        <dbReference type="EMBL" id="PRP94735.1"/>
    </source>
</evidence>
<gene>
    <name evidence="2" type="ORF">ENSA5_40580</name>
</gene>
<dbReference type="AlphaFoldDB" id="A0A2S9XPF6"/>